<name>A0ACB8SGQ3_9AGAM</name>
<dbReference type="Proteomes" id="UP000814140">
    <property type="component" value="Unassembled WGS sequence"/>
</dbReference>
<proteinExistence type="predicted"/>
<reference evidence="1" key="2">
    <citation type="journal article" date="2022" name="New Phytol.">
        <title>Evolutionary transition to the ectomycorrhizal habit in the genomes of a hyperdiverse lineage of mushroom-forming fungi.</title>
        <authorList>
            <person name="Looney B."/>
            <person name="Miyauchi S."/>
            <person name="Morin E."/>
            <person name="Drula E."/>
            <person name="Courty P.E."/>
            <person name="Kohler A."/>
            <person name="Kuo A."/>
            <person name="LaButti K."/>
            <person name="Pangilinan J."/>
            <person name="Lipzen A."/>
            <person name="Riley R."/>
            <person name="Andreopoulos W."/>
            <person name="He G."/>
            <person name="Johnson J."/>
            <person name="Nolan M."/>
            <person name="Tritt A."/>
            <person name="Barry K.W."/>
            <person name="Grigoriev I.V."/>
            <person name="Nagy L.G."/>
            <person name="Hibbett D."/>
            <person name="Henrissat B."/>
            <person name="Matheny P.B."/>
            <person name="Labbe J."/>
            <person name="Martin F.M."/>
        </authorList>
    </citation>
    <scope>NUCLEOTIDE SEQUENCE</scope>
    <source>
        <strain evidence="1">HHB10654</strain>
    </source>
</reference>
<protein>
    <submittedName>
        <fullName evidence="1">Uncharacterized protein</fullName>
    </submittedName>
</protein>
<sequence>MRRMKRLLARRLMRGLRVGSGASPGVATVVQLFFHKHPGSTDPVPIASYDTYTFSQLLSLFTCFTMQVSCFALS</sequence>
<organism evidence="1 2">
    <name type="scientific">Artomyces pyxidatus</name>
    <dbReference type="NCBI Taxonomy" id="48021"/>
    <lineage>
        <taxon>Eukaryota</taxon>
        <taxon>Fungi</taxon>
        <taxon>Dikarya</taxon>
        <taxon>Basidiomycota</taxon>
        <taxon>Agaricomycotina</taxon>
        <taxon>Agaricomycetes</taxon>
        <taxon>Russulales</taxon>
        <taxon>Auriscalpiaceae</taxon>
        <taxon>Artomyces</taxon>
    </lineage>
</organism>
<reference evidence="1" key="1">
    <citation type="submission" date="2021-03" db="EMBL/GenBank/DDBJ databases">
        <authorList>
            <consortium name="DOE Joint Genome Institute"/>
            <person name="Ahrendt S."/>
            <person name="Looney B.P."/>
            <person name="Miyauchi S."/>
            <person name="Morin E."/>
            <person name="Drula E."/>
            <person name="Courty P.E."/>
            <person name="Chicoki N."/>
            <person name="Fauchery L."/>
            <person name="Kohler A."/>
            <person name="Kuo A."/>
            <person name="Labutti K."/>
            <person name="Pangilinan J."/>
            <person name="Lipzen A."/>
            <person name="Riley R."/>
            <person name="Andreopoulos W."/>
            <person name="He G."/>
            <person name="Johnson J."/>
            <person name="Barry K.W."/>
            <person name="Grigoriev I.V."/>
            <person name="Nagy L."/>
            <person name="Hibbett D."/>
            <person name="Henrissat B."/>
            <person name="Matheny P.B."/>
            <person name="Labbe J."/>
            <person name="Martin F."/>
        </authorList>
    </citation>
    <scope>NUCLEOTIDE SEQUENCE</scope>
    <source>
        <strain evidence="1">HHB10654</strain>
    </source>
</reference>
<accession>A0ACB8SGQ3</accession>
<evidence type="ECO:0000313" key="1">
    <source>
        <dbReference type="EMBL" id="KAI0055110.1"/>
    </source>
</evidence>
<gene>
    <name evidence="1" type="ORF">BV25DRAFT_1833425</name>
</gene>
<comment type="caution">
    <text evidence="1">The sequence shown here is derived from an EMBL/GenBank/DDBJ whole genome shotgun (WGS) entry which is preliminary data.</text>
</comment>
<keyword evidence="2" id="KW-1185">Reference proteome</keyword>
<evidence type="ECO:0000313" key="2">
    <source>
        <dbReference type="Proteomes" id="UP000814140"/>
    </source>
</evidence>
<dbReference type="EMBL" id="MU277311">
    <property type="protein sequence ID" value="KAI0055110.1"/>
    <property type="molecule type" value="Genomic_DNA"/>
</dbReference>